<proteinExistence type="predicted"/>
<dbReference type="AlphaFoldDB" id="A0A3A9JDD9"/>
<feature type="transmembrane region" description="Helical" evidence="1">
    <location>
        <begin position="12"/>
        <end position="33"/>
    </location>
</feature>
<evidence type="ECO:0000313" key="5">
    <source>
        <dbReference type="Proteomes" id="UP000278036"/>
    </source>
</evidence>
<dbReference type="InParanoid" id="A0A3A9JDD9"/>
<protein>
    <submittedName>
        <fullName evidence="2">Uncharacterized protein</fullName>
    </submittedName>
</protein>
<keyword evidence="4" id="KW-1185">Reference proteome</keyword>
<keyword evidence="1" id="KW-0812">Transmembrane</keyword>
<dbReference type="RefSeq" id="WP_120639021.1">
    <property type="nucleotide sequence ID" value="NZ_RAQU01000087.1"/>
</dbReference>
<reference evidence="2 5" key="1">
    <citation type="submission" date="2018-09" db="EMBL/GenBank/DDBJ databases">
        <title>Roseomonas sp. nov., isolated from feces of Tibetan antelopes in the Qinghai-Tibet plateau, China.</title>
        <authorList>
            <person name="Tian Z."/>
        </authorList>
    </citation>
    <scope>NUCLEOTIDE SEQUENCE [LARGE SCALE GENOMIC DNA]</scope>
    <source>
        <strain evidence="3 4">Z23</strain>
        <strain evidence="2 5">Z24</strain>
    </source>
</reference>
<name>A0A3A9JDD9_9PROT</name>
<dbReference type="OrthoDB" id="7376619at2"/>
<sequence length="91" mass="9742">MRLSPSANASLRVLGRFALRLGCITILSIIYYGPQGGTWRPFSHLAFLTAICCVFAAAVTREPRFAGRLTNRDEAAAYAIIGLVARAASLG</sequence>
<gene>
    <name evidence="2" type="ORF">D6Z83_14590</name>
    <name evidence="3" type="ORF">EBE87_11070</name>
</gene>
<evidence type="ECO:0000313" key="2">
    <source>
        <dbReference type="EMBL" id="RKK03421.1"/>
    </source>
</evidence>
<dbReference type="Proteomes" id="UP000274097">
    <property type="component" value="Unassembled WGS sequence"/>
</dbReference>
<evidence type="ECO:0000313" key="4">
    <source>
        <dbReference type="Proteomes" id="UP000274097"/>
    </source>
</evidence>
<organism evidence="2 5">
    <name type="scientific">Teichococcus wenyumeiae</name>
    <dbReference type="NCBI Taxonomy" id="2478470"/>
    <lineage>
        <taxon>Bacteria</taxon>
        <taxon>Pseudomonadati</taxon>
        <taxon>Pseudomonadota</taxon>
        <taxon>Alphaproteobacteria</taxon>
        <taxon>Acetobacterales</taxon>
        <taxon>Roseomonadaceae</taxon>
        <taxon>Roseomonas</taxon>
    </lineage>
</organism>
<evidence type="ECO:0000313" key="3">
    <source>
        <dbReference type="EMBL" id="RMI25136.1"/>
    </source>
</evidence>
<feature type="transmembrane region" description="Helical" evidence="1">
    <location>
        <begin position="39"/>
        <end position="59"/>
    </location>
</feature>
<accession>A0A3A9JDD9</accession>
<dbReference type="EMBL" id="RFLX01000006">
    <property type="protein sequence ID" value="RMI25136.1"/>
    <property type="molecule type" value="Genomic_DNA"/>
</dbReference>
<keyword evidence="1" id="KW-0472">Membrane</keyword>
<dbReference type="Proteomes" id="UP000278036">
    <property type="component" value="Unassembled WGS sequence"/>
</dbReference>
<dbReference type="EMBL" id="RAQU01000087">
    <property type="protein sequence ID" value="RKK03421.1"/>
    <property type="molecule type" value="Genomic_DNA"/>
</dbReference>
<comment type="caution">
    <text evidence="2">The sequence shown here is derived from an EMBL/GenBank/DDBJ whole genome shotgun (WGS) entry which is preliminary data.</text>
</comment>
<evidence type="ECO:0000256" key="1">
    <source>
        <dbReference type="SAM" id="Phobius"/>
    </source>
</evidence>
<keyword evidence="1" id="KW-1133">Transmembrane helix</keyword>